<dbReference type="CDD" id="cd02799">
    <property type="entry name" value="tRNA_bind_EMAP-II_like"/>
    <property type="match status" value="1"/>
</dbReference>
<reference evidence="9" key="2">
    <citation type="submission" date="2024-08" db="UniProtKB">
        <authorList>
            <consortium name="EnsemblMetazoa"/>
        </authorList>
    </citation>
    <scope>IDENTIFICATION</scope>
</reference>
<dbReference type="PANTHER" id="PTHR11586:SF33">
    <property type="entry name" value="AMINOACYL TRNA SYNTHASE COMPLEX-INTERACTING MULTIFUNCTIONAL PROTEIN 1"/>
    <property type="match status" value="1"/>
</dbReference>
<dbReference type="InterPro" id="IPR012340">
    <property type="entry name" value="NA-bd_OB-fold"/>
</dbReference>
<evidence type="ECO:0000259" key="8">
    <source>
        <dbReference type="PROSITE" id="PS50886"/>
    </source>
</evidence>
<sequence>MRPRVQPFKTTTKHAASSAPQSNLEILSKSKGRAKLQGRMSEGSSMDRIKRNAQEAKETIEALKTELGVINRDYNSILAKQLKEENARLQAAVDEARKKLIGLEIQNGVKQVPLPEQKQLEPRVSTPQPPEPAKPKKKKEPKEPKPSADLPLDIGRLDLRIGKVEDVQRHPDADALYVLKINCGEAQPRTVCSGLVKYIPIEELRDRSVLVLCNLKPVKMRGITSEAMVMCASSPLGVEVLIPPPGSQPGDLVECQGFARQPDAVMNPKKKIFETVAPDLHTNDQLEACYKGVPLNNPGKGNFVSKSLKNVPVK</sequence>
<evidence type="ECO:0000256" key="5">
    <source>
        <dbReference type="ARBA" id="ARBA00022917"/>
    </source>
</evidence>
<feature type="domain" description="TRNA-binding" evidence="8">
    <location>
        <begin position="153"/>
        <end position="254"/>
    </location>
</feature>
<organism evidence="9 10">
    <name type="scientific">Dendroctonus ponderosae</name>
    <name type="common">Mountain pine beetle</name>
    <dbReference type="NCBI Taxonomy" id="77166"/>
    <lineage>
        <taxon>Eukaryota</taxon>
        <taxon>Metazoa</taxon>
        <taxon>Ecdysozoa</taxon>
        <taxon>Arthropoda</taxon>
        <taxon>Hexapoda</taxon>
        <taxon>Insecta</taxon>
        <taxon>Pterygota</taxon>
        <taxon>Neoptera</taxon>
        <taxon>Endopterygota</taxon>
        <taxon>Coleoptera</taxon>
        <taxon>Polyphaga</taxon>
        <taxon>Cucujiformia</taxon>
        <taxon>Curculionidae</taxon>
        <taxon>Scolytinae</taxon>
        <taxon>Dendroctonus</taxon>
    </lineage>
</organism>
<feature type="compositionally biased region" description="Polar residues" evidence="7">
    <location>
        <begin position="8"/>
        <end position="25"/>
    </location>
</feature>
<keyword evidence="2" id="KW-0963">Cytoplasm</keyword>
<feature type="region of interest" description="Disordered" evidence="7">
    <location>
        <begin position="112"/>
        <end position="151"/>
    </location>
</feature>
<dbReference type="GeneID" id="109533257"/>
<keyword evidence="5" id="KW-0648">Protein biosynthesis</keyword>
<accession>A0AAR5NYS3</accession>
<comment type="subcellular location">
    <subcellularLocation>
        <location evidence="1">Cytoplasm</location>
    </subcellularLocation>
</comment>
<dbReference type="Proteomes" id="UP000019118">
    <property type="component" value="Unassembled WGS sequence"/>
</dbReference>
<dbReference type="CTD" id="9255"/>
<dbReference type="GO" id="GO:0005737">
    <property type="term" value="C:cytoplasm"/>
    <property type="evidence" value="ECO:0007669"/>
    <property type="project" value="UniProtKB-SubCell"/>
</dbReference>
<dbReference type="KEGG" id="dpa:109533257"/>
<dbReference type="Gene3D" id="2.40.50.140">
    <property type="entry name" value="Nucleic acid-binding proteins"/>
    <property type="match status" value="1"/>
</dbReference>
<dbReference type="InterPro" id="IPR051270">
    <property type="entry name" value="Tyrosine-tRNA_ligase_regulator"/>
</dbReference>
<evidence type="ECO:0000256" key="6">
    <source>
        <dbReference type="PROSITE-ProRule" id="PRU00209"/>
    </source>
</evidence>
<dbReference type="Pfam" id="PF01588">
    <property type="entry name" value="tRNA_bind"/>
    <property type="match status" value="1"/>
</dbReference>
<keyword evidence="10" id="KW-1185">Reference proteome</keyword>
<name>A0AAR5NYS3_DENPD</name>
<dbReference type="PROSITE" id="PS50886">
    <property type="entry name" value="TRBD"/>
    <property type="match status" value="1"/>
</dbReference>
<dbReference type="EnsemblMetazoa" id="XM_019898539.1">
    <property type="protein sequence ID" value="XP_019754098.1"/>
    <property type="gene ID" value="LOC109533257"/>
</dbReference>
<keyword evidence="4 6" id="KW-0694">RNA-binding</keyword>
<evidence type="ECO:0000256" key="1">
    <source>
        <dbReference type="ARBA" id="ARBA00004496"/>
    </source>
</evidence>
<dbReference type="PANTHER" id="PTHR11586">
    <property type="entry name" value="TRNA-AMINOACYLATION COFACTOR ARC1 FAMILY MEMBER"/>
    <property type="match status" value="1"/>
</dbReference>
<feature type="region of interest" description="Disordered" evidence="7">
    <location>
        <begin position="1"/>
        <end position="49"/>
    </location>
</feature>
<evidence type="ECO:0000256" key="2">
    <source>
        <dbReference type="ARBA" id="ARBA00022490"/>
    </source>
</evidence>
<protein>
    <recommendedName>
        <fullName evidence="8">tRNA-binding domain-containing protein</fullName>
    </recommendedName>
</protein>
<dbReference type="GO" id="GO:0006412">
    <property type="term" value="P:translation"/>
    <property type="evidence" value="ECO:0007669"/>
    <property type="project" value="UniProtKB-KW"/>
</dbReference>
<dbReference type="FunFam" id="2.40.50.140:FF:000047">
    <property type="entry name" value="tyrosine--tRNA ligase, cytoplasmic isoform X2"/>
    <property type="match status" value="1"/>
</dbReference>
<evidence type="ECO:0000313" key="10">
    <source>
        <dbReference type="Proteomes" id="UP000019118"/>
    </source>
</evidence>
<evidence type="ECO:0000256" key="7">
    <source>
        <dbReference type="SAM" id="MobiDB-lite"/>
    </source>
</evidence>
<keyword evidence="3 6" id="KW-0820">tRNA-binding</keyword>
<proteinExistence type="predicted"/>
<dbReference type="AlphaFoldDB" id="A0AAR5NYS3"/>
<reference evidence="10" key="1">
    <citation type="journal article" date="2013" name="Genome Biol.">
        <title>Draft genome of the mountain pine beetle, Dendroctonus ponderosae Hopkins, a major forest pest.</title>
        <authorList>
            <person name="Keeling C.I."/>
            <person name="Yuen M.M."/>
            <person name="Liao N.Y."/>
            <person name="Docking T.R."/>
            <person name="Chan S.K."/>
            <person name="Taylor G.A."/>
            <person name="Palmquist D.L."/>
            <person name="Jackman S.D."/>
            <person name="Nguyen A."/>
            <person name="Li M."/>
            <person name="Henderson H."/>
            <person name="Janes J.K."/>
            <person name="Zhao Y."/>
            <person name="Pandoh P."/>
            <person name="Moore R."/>
            <person name="Sperling F.A."/>
            <person name="Huber D.P."/>
            <person name="Birol I."/>
            <person name="Jones S.J."/>
            <person name="Bohlmann J."/>
        </authorList>
    </citation>
    <scope>NUCLEOTIDE SEQUENCE</scope>
</reference>
<dbReference type="GO" id="GO:0000049">
    <property type="term" value="F:tRNA binding"/>
    <property type="evidence" value="ECO:0007669"/>
    <property type="project" value="UniProtKB-UniRule"/>
</dbReference>
<dbReference type="InterPro" id="IPR002547">
    <property type="entry name" value="tRNA-bd_dom"/>
</dbReference>
<dbReference type="SUPFAM" id="SSF50249">
    <property type="entry name" value="Nucleic acid-binding proteins"/>
    <property type="match status" value="1"/>
</dbReference>
<evidence type="ECO:0000256" key="3">
    <source>
        <dbReference type="ARBA" id="ARBA00022555"/>
    </source>
</evidence>
<evidence type="ECO:0000313" key="9">
    <source>
        <dbReference type="EnsemblMetazoa" id="XP_019754098.1"/>
    </source>
</evidence>
<evidence type="ECO:0000256" key="4">
    <source>
        <dbReference type="ARBA" id="ARBA00022884"/>
    </source>
</evidence>